<keyword evidence="6" id="KW-0723">Serine/threonine-protein kinase</keyword>
<evidence type="ECO:0000256" key="7">
    <source>
        <dbReference type="ARBA" id="ARBA00022614"/>
    </source>
</evidence>
<evidence type="ECO:0000256" key="3">
    <source>
        <dbReference type="ARBA" id="ARBA00008684"/>
    </source>
</evidence>
<dbReference type="Gene3D" id="1.10.510.10">
    <property type="entry name" value="Transferase(Phosphotransferase) domain 1"/>
    <property type="match status" value="1"/>
</dbReference>
<dbReference type="InterPro" id="IPR011009">
    <property type="entry name" value="Kinase-like_dom_sf"/>
</dbReference>
<evidence type="ECO:0000256" key="2">
    <source>
        <dbReference type="ARBA" id="ARBA00004479"/>
    </source>
</evidence>
<dbReference type="InterPro" id="IPR000719">
    <property type="entry name" value="Prot_kinase_dom"/>
</dbReference>
<evidence type="ECO:0000256" key="4">
    <source>
        <dbReference type="ARBA" id="ARBA00012513"/>
    </source>
</evidence>
<feature type="binding site" evidence="22">
    <location>
        <position position="303"/>
    </location>
    <ligand>
        <name>ATP</name>
        <dbReference type="ChEBI" id="CHEBI:30616"/>
    </ligand>
</feature>
<evidence type="ECO:0000256" key="10">
    <source>
        <dbReference type="ARBA" id="ARBA00022729"/>
    </source>
</evidence>
<accession>W9RDJ9</accession>
<keyword evidence="8" id="KW-0808">Transferase</keyword>
<dbReference type="FunFam" id="3.80.10.10:FF:000400">
    <property type="entry name" value="Nuclear pore complex protein NUP107"/>
    <property type="match status" value="1"/>
</dbReference>
<dbReference type="GO" id="GO:0005524">
    <property type="term" value="F:ATP binding"/>
    <property type="evidence" value="ECO:0007669"/>
    <property type="project" value="UniProtKB-UniRule"/>
</dbReference>
<dbReference type="SUPFAM" id="SSF56112">
    <property type="entry name" value="Protein kinase-like (PK-like)"/>
    <property type="match status" value="1"/>
</dbReference>
<dbReference type="Gene3D" id="3.80.10.10">
    <property type="entry name" value="Ribonuclease Inhibitor"/>
    <property type="match status" value="1"/>
</dbReference>
<dbReference type="FunFam" id="3.30.200.20:FF:000015">
    <property type="entry name" value="Somatic embryogenesis receptor kinase 1"/>
    <property type="match status" value="1"/>
</dbReference>
<dbReference type="PROSITE" id="PS00108">
    <property type="entry name" value="PROTEIN_KINASE_ST"/>
    <property type="match status" value="1"/>
</dbReference>
<keyword evidence="11" id="KW-0677">Repeat</keyword>
<evidence type="ECO:0000256" key="16">
    <source>
        <dbReference type="ARBA" id="ARBA00023136"/>
    </source>
</evidence>
<dbReference type="Pfam" id="PF23598">
    <property type="entry name" value="LRR_14"/>
    <property type="match status" value="1"/>
</dbReference>
<reference evidence="27" key="1">
    <citation type="submission" date="2013-01" db="EMBL/GenBank/DDBJ databases">
        <title>Draft Genome Sequence of a Mulberry Tree, Morus notabilis C.K. Schneid.</title>
        <authorList>
            <person name="He N."/>
            <person name="Zhao S."/>
        </authorList>
    </citation>
    <scope>NUCLEOTIDE SEQUENCE</scope>
</reference>
<evidence type="ECO:0000256" key="5">
    <source>
        <dbReference type="ARBA" id="ARBA00022512"/>
    </source>
</evidence>
<dbReference type="InterPro" id="IPR055414">
    <property type="entry name" value="LRR_R13L4/SHOC2-like"/>
</dbReference>
<dbReference type="GO" id="GO:0004674">
    <property type="term" value="F:protein serine/threonine kinase activity"/>
    <property type="evidence" value="ECO:0007669"/>
    <property type="project" value="UniProtKB-KW"/>
</dbReference>
<comment type="subcellular location">
    <subcellularLocation>
        <location evidence="2">Membrane</location>
        <topology evidence="2">Single-pass type I membrane protein</topology>
    </subcellularLocation>
    <subcellularLocation>
        <location evidence="1">Secreted</location>
        <location evidence="1">Cell wall</location>
    </subcellularLocation>
</comment>
<evidence type="ECO:0000313" key="26">
    <source>
        <dbReference type="EMBL" id="EXB84050.1"/>
    </source>
</evidence>
<dbReference type="AlphaFoldDB" id="W9RDJ9"/>
<proteinExistence type="inferred from homology"/>
<dbReference type="InterPro" id="IPR013210">
    <property type="entry name" value="LRR_N_plant-typ"/>
</dbReference>
<evidence type="ECO:0000256" key="17">
    <source>
        <dbReference type="ARBA" id="ARBA00023170"/>
    </source>
</evidence>
<keyword evidence="17 26" id="KW-0675">Receptor</keyword>
<dbReference type="EC" id="2.7.11.1" evidence="4"/>
<dbReference type="SMART" id="SM00220">
    <property type="entry name" value="S_TKc"/>
    <property type="match status" value="1"/>
</dbReference>
<dbReference type="InterPro" id="IPR017441">
    <property type="entry name" value="Protein_kinase_ATP_BS"/>
</dbReference>
<evidence type="ECO:0000256" key="6">
    <source>
        <dbReference type="ARBA" id="ARBA00022527"/>
    </source>
</evidence>
<evidence type="ECO:0000256" key="9">
    <source>
        <dbReference type="ARBA" id="ARBA00022692"/>
    </source>
</evidence>
<dbReference type="GO" id="GO:0016020">
    <property type="term" value="C:membrane"/>
    <property type="evidence" value="ECO:0007669"/>
    <property type="project" value="UniProtKB-SubCell"/>
</dbReference>
<comment type="catalytic activity">
    <reaction evidence="21">
        <text>L-seryl-[protein] + ATP = O-phospho-L-seryl-[protein] + ADP + H(+)</text>
        <dbReference type="Rhea" id="RHEA:17989"/>
        <dbReference type="Rhea" id="RHEA-COMP:9863"/>
        <dbReference type="Rhea" id="RHEA-COMP:11604"/>
        <dbReference type="ChEBI" id="CHEBI:15378"/>
        <dbReference type="ChEBI" id="CHEBI:29999"/>
        <dbReference type="ChEBI" id="CHEBI:30616"/>
        <dbReference type="ChEBI" id="CHEBI:83421"/>
        <dbReference type="ChEBI" id="CHEBI:456216"/>
        <dbReference type="EC" id="2.7.11.1"/>
    </reaction>
</comment>
<sequence>MTKHIKVSFWLFFFFFHCFFAASVSAADSLLSPKGVNYEVAALMSLKSKMKDELQVMGGWDINSVDPCTWNMVACSLEGFVISLEMTSVGLSGTLSPSIGNLTHLRTMLLQNNQITGPIPSEIGKLSELHTLDLSGNQFDGEIPSSLGLLTHLSYLDLSFNNLSGPTPKILAQAYSITGNSFLCSPSGQICMGVSKPVNDTSSPPIAGGHRRWVLSVTIGISCTFVISVMLIVCWVHWYRSRLLFMSYVQQDYEFDIGHLKRFSFRDLQVATSKFSRKNILGQGGYGVVYKGYLPNGSVVAVKRLKDPNYNGEVQFQTEVEMIGLALHRNLLRLYGFCLTPDERLLVYPYMANGSVADRLRDTCRERPSLDWSRRLQIALGTARGLLYLHEQCNPKIIHRDVKAANILLDESFEAIVGDFGLAKLLDRRDSHVTTAVRGTVGHIAPEYLSTGQSSEKTDVFGFGILLLELITGQKALDAGNGQVQKGMILEWVRTLYSEKRLEVLVDRDLKGCFDPDELEKSVELAQQCTQSNPNLRPKMSEALKVLEGLVGRLAPAEESHSGANPVEARACNSFSKNFSDVHEESSFIIEAMELSGPR</sequence>
<dbReference type="STRING" id="981085.W9RDJ9"/>
<keyword evidence="5" id="KW-0134">Cell wall</keyword>
<dbReference type="Pfam" id="PF00069">
    <property type="entry name" value="Pkinase"/>
    <property type="match status" value="1"/>
</dbReference>
<keyword evidence="27" id="KW-1185">Reference proteome</keyword>
<dbReference type="Pfam" id="PF08263">
    <property type="entry name" value="LRRNT_2"/>
    <property type="match status" value="1"/>
</dbReference>
<organism evidence="26 27">
    <name type="scientific">Morus notabilis</name>
    <dbReference type="NCBI Taxonomy" id="981085"/>
    <lineage>
        <taxon>Eukaryota</taxon>
        <taxon>Viridiplantae</taxon>
        <taxon>Streptophyta</taxon>
        <taxon>Embryophyta</taxon>
        <taxon>Tracheophyta</taxon>
        <taxon>Spermatophyta</taxon>
        <taxon>Magnoliopsida</taxon>
        <taxon>eudicotyledons</taxon>
        <taxon>Gunneridae</taxon>
        <taxon>Pentapetalae</taxon>
        <taxon>rosids</taxon>
        <taxon>fabids</taxon>
        <taxon>Rosales</taxon>
        <taxon>Moraceae</taxon>
        <taxon>Moreae</taxon>
        <taxon>Morus</taxon>
    </lineage>
</organism>
<gene>
    <name evidence="26" type="ORF">L484_005814</name>
</gene>
<keyword evidence="7" id="KW-0433">Leucine-rich repeat</keyword>
<dbReference type="Proteomes" id="UP000030645">
    <property type="component" value="Unassembled WGS sequence"/>
</dbReference>
<feature type="domain" description="Protein kinase" evidence="25">
    <location>
        <begin position="275"/>
        <end position="551"/>
    </location>
</feature>
<keyword evidence="16 23" id="KW-0472">Membrane</keyword>
<keyword evidence="18" id="KW-0325">Glycoprotein</keyword>
<dbReference type="PANTHER" id="PTHR45974">
    <property type="entry name" value="RECEPTOR-LIKE PROTEIN 55"/>
    <property type="match status" value="1"/>
</dbReference>
<feature type="transmembrane region" description="Helical" evidence="23">
    <location>
        <begin position="213"/>
        <end position="238"/>
    </location>
</feature>
<keyword evidence="13 26" id="KW-0418">Kinase</keyword>
<evidence type="ECO:0000256" key="8">
    <source>
        <dbReference type="ARBA" id="ARBA00022679"/>
    </source>
</evidence>
<feature type="chain" id="PRO_5004928534" description="non-specific serine/threonine protein kinase" evidence="24">
    <location>
        <begin position="27"/>
        <end position="599"/>
    </location>
</feature>
<comment type="similarity">
    <text evidence="19">Belongs to the polygalacturonase-inhibiting protein family.</text>
</comment>
<evidence type="ECO:0000256" key="18">
    <source>
        <dbReference type="ARBA" id="ARBA00023180"/>
    </source>
</evidence>
<evidence type="ECO:0000313" key="27">
    <source>
        <dbReference type="Proteomes" id="UP000030645"/>
    </source>
</evidence>
<evidence type="ECO:0000256" key="12">
    <source>
        <dbReference type="ARBA" id="ARBA00022741"/>
    </source>
</evidence>
<keyword evidence="14 22" id="KW-0067">ATP-binding</keyword>
<keyword evidence="5" id="KW-0964">Secreted</keyword>
<keyword evidence="9 23" id="KW-0812">Transmembrane</keyword>
<comment type="catalytic activity">
    <reaction evidence="20">
        <text>L-threonyl-[protein] + ATP = O-phospho-L-threonyl-[protein] + ADP + H(+)</text>
        <dbReference type="Rhea" id="RHEA:46608"/>
        <dbReference type="Rhea" id="RHEA-COMP:11060"/>
        <dbReference type="Rhea" id="RHEA-COMP:11605"/>
        <dbReference type="ChEBI" id="CHEBI:15378"/>
        <dbReference type="ChEBI" id="CHEBI:30013"/>
        <dbReference type="ChEBI" id="CHEBI:30616"/>
        <dbReference type="ChEBI" id="CHEBI:61977"/>
        <dbReference type="ChEBI" id="CHEBI:456216"/>
        <dbReference type="EC" id="2.7.11.1"/>
    </reaction>
</comment>
<evidence type="ECO:0000256" key="19">
    <source>
        <dbReference type="ARBA" id="ARBA00038043"/>
    </source>
</evidence>
<dbReference type="PANTHER" id="PTHR45974:SF266">
    <property type="entry name" value="LEUCINE-RICH REPEAT RECEPTOR PROTEIN KINASE HPCA1"/>
    <property type="match status" value="1"/>
</dbReference>
<protein>
    <recommendedName>
        <fullName evidence="4">non-specific serine/threonine protein kinase</fullName>
        <ecNumber evidence="4">2.7.11.1</ecNumber>
    </recommendedName>
</protein>
<dbReference type="PROSITE" id="PS50011">
    <property type="entry name" value="PROTEIN_KINASE_DOM"/>
    <property type="match status" value="1"/>
</dbReference>
<evidence type="ECO:0000256" key="21">
    <source>
        <dbReference type="ARBA" id="ARBA00048679"/>
    </source>
</evidence>
<evidence type="ECO:0000256" key="24">
    <source>
        <dbReference type="SAM" id="SignalP"/>
    </source>
</evidence>
<evidence type="ECO:0000256" key="14">
    <source>
        <dbReference type="ARBA" id="ARBA00022840"/>
    </source>
</evidence>
<dbReference type="eggNOG" id="ENOG502QU0U">
    <property type="taxonomic scope" value="Eukaryota"/>
</dbReference>
<comment type="similarity">
    <text evidence="3">Belongs to the protein kinase superfamily. Ser/Thr protein kinase family.</text>
</comment>
<evidence type="ECO:0000256" key="15">
    <source>
        <dbReference type="ARBA" id="ARBA00022989"/>
    </source>
</evidence>
<dbReference type="SUPFAM" id="SSF52058">
    <property type="entry name" value="L domain-like"/>
    <property type="match status" value="1"/>
</dbReference>
<dbReference type="PROSITE" id="PS00107">
    <property type="entry name" value="PROTEIN_KINASE_ATP"/>
    <property type="match status" value="1"/>
</dbReference>
<name>W9RDJ9_9ROSA</name>
<dbReference type="EMBL" id="KE344890">
    <property type="protein sequence ID" value="EXB84050.1"/>
    <property type="molecule type" value="Genomic_DNA"/>
</dbReference>
<evidence type="ECO:0000256" key="11">
    <source>
        <dbReference type="ARBA" id="ARBA00022737"/>
    </source>
</evidence>
<dbReference type="FunFam" id="1.10.510.10:FF:000016">
    <property type="entry name" value="Somatic embryogenesis receptor-like kinase 1"/>
    <property type="match status" value="1"/>
</dbReference>
<dbReference type="Gene3D" id="3.30.200.20">
    <property type="entry name" value="Phosphorylase Kinase, domain 1"/>
    <property type="match status" value="1"/>
</dbReference>
<keyword evidence="15 23" id="KW-1133">Transmembrane helix</keyword>
<evidence type="ECO:0000256" key="20">
    <source>
        <dbReference type="ARBA" id="ARBA00047899"/>
    </source>
</evidence>
<evidence type="ECO:0000259" key="25">
    <source>
        <dbReference type="PROSITE" id="PS50011"/>
    </source>
</evidence>
<feature type="signal peptide" evidence="24">
    <location>
        <begin position="1"/>
        <end position="26"/>
    </location>
</feature>
<keyword evidence="10 24" id="KW-0732">Signal</keyword>
<dbReference type="InterPro" id="IPR032675">
    <property type="entry name" value="LRR_dom_sf"/>
</dbReference>
<dbReference type="InterPro" id="IPR008271">
    <property type="entry name" value="Ser/Thr_kinase_AS"/>
</dbReference>
<evidence type="ECO:0000256" key="23">
    <source>
        <dbReference type="SAM" id="Phobius"/>
    </source>
</evidence>
<keyword evidence="12 22" id="KW-0547">Nucleotide-binding</keyword>
<evidence type="ECO:0000256" key="22">
    <source>
        <dbReference type="PROSITE-ProRule" id="PRU10141"/>
    </source>
</evidence>
<evidence type="ECO:0000256" key="1">
    <source>
        <dbReference type="ARBA" id="ARBA00004191"/>
    </source>
</evidence>
<evidence type="ECO:0000256" key="13">
    <source>
        <dbReference type="ARBA" id="ARBA00022777"/>
    </source>
</evidence>